<sequence>MKARILAVAAVLATLSAAHAENRIALGALAPGMSQAEIQRVFPGATLKCLDVKGKTVCGYSMAAENTQPLAGERVQRWDLILDDENNLDFVMAQLGSSSFDRLTRDFGQRYGAPVETREDEKGERVRMAWDGGDTAMAVMRMPKGQTLAVLTSHRRLETFVNNVQGIEGVRPARNSAPAPTDRR</sequence>
<organism evidence="2 3">
    <name type="scientific">Usitatibacter rugosus</name>
    <dbReference type="NCBI Taxonomy" id="2732067"/>
    <lineage>
        <taxon>Bacteria</taxon>
        <taxon>Pseudomonadati</taxon>
        <taxon>Pseudomonadota</taxon>
        <taxon>Betaproteobacteria</taxon>
        <taxon>Nitrosomonadales</taxon>
        <taxon>Usitatibacteraceae</taxon>
        <taxon>Usitatibacter</taxon>
    </lineage>
</organism>
<dbReference type="KEGG" id="uru:DSM104443_04080"/>
<evidence type="ECO:0000313" key="3">
    <source>
        <dbReference type="Proteomes" id="UP000501534"/>
    </source>
</evidence>
<evidence type="ECO:0000313" key="2">
    <source>
        <dbReference type="EMBL" id="QJR12986.1"/>
    </source>
</evidence>
<gene>
    <name evidence="2" type="ORF">DSM104443_04080</name>
</gene>
<dbReference type="EMBL" id="CP053069">
    <property type="protein sequence ID" value="QJR12986.1"/>
    <property type="molecule type" value="Genomic_DNA"/>
</dbReference>
<keyword evidence="3" id="KW-1185">Reference proteome</keyword>
<evidence type="ECO:0000256" key="1">
    <source>
        <dbReference type="SAM" id="SignalP"/>
    </source>
</evidence>
<proteinExistence type="predicted"/>
<feature type="signal peptide" evidence="1">
    <location>
        <begin position="1"/>
        <end position="20"/>
    </location>
</feature>
<feature type="chain" id="PRO_5026856885" evidence="1">
    <location>
        <begin position="21"/>
        <end position="184"/>
    </location>
</feature>
<dbReference type="RefSeq" id="WP_171095671.1">
    <property type="nucleotide sequence ID" value="NZ_CP053069.1"/>
</dbReference>
<dbReference type="AlphaFoldDB" id="A0A6M4H0G0"/>
<dbReference type="Proteomes" id="UP000501534">
    <property type="component" value="Chromosome"/>
</dbReference>
<reference evidence="2 3" key="1">
    <citation type="submission" date="2020-04" db="EMBL/GenBank/DDBJ databases">
        <title>Usitatibacter rugosus gen. nov., sp. nov. and Usitatibacter palustris sp. nov., novel members of Usitatibacteraceae fam. nov. within the order Nitrosomonadales isolated from soil.</title>
        <authorList>
            <person name="Huber K.J."/>
            <person name="Neumann-Schaal M."/>
            <person name="Geppert A."/>
            <person name="Luckner M."/>
            <person name="Wanner G."/>
            <person name="Overmann J."/>
        </authorList>
    </citation>
    <scope>NUCLEOTIDE SEQUENCE [LARGE SCALE GENOMIC DNA]</scope>
    <source>
        <strain evidence="2 3">0125_3</strain>
    </source>
</reference>
<keyword evidence="1" id="KW-0732">Signal</keyword>
<accession>A0A6M4H0G0</accession>
<protein>
    <submittedName>
        <fullName evidence="2">Uncharacterized protein</fullName>
    </submittedName>
</protein>
<name>A0A6M4H0G0_9PROT</name>